<dbReference type="AlphaFoldDB" id="A0A1B8U4I9"/>
<dbReference type="Proteomes" id="UP000092612">
    <property type="component" value="Unassembled WGS sequence"/>
</dbReference>
<dbReference type="InterPro" id="IPR034660">
    <property type="entry name" value="DinB/YfiT-like"/>
</dbReference>
<evidence type="ECO:0000313" key="2">
    <source>
        <dbReference type="Proteomes" id="UP000092612"/>
    </source>
</evidence>
<evidence type="ECO:0008006" key="3">
    <source>
        <dbReference type="Google" id="ProtNLM"/>
    </source>
</evidence>
<comment type="caution">
    <text evidence="1">The sequence shown here is derived from an EMBL/GenBank/DDBJ whole genome shotgun (WGS) entry which is preliminary data.</text>
</comment>
<sequence>MKNIFEKEVTDSVINRIEKLTVESQPNWGKMSVAQMLAHCSVTYEMVYTDKHTKPNPFVKLMLKAFVKKAVVGEKPYPKNSRTAPQFIISDKREFELEKKRLIDFILKSQELGENYFDGKESLSFGKLNKIEWNNMFYKHLDHHLTQFGV</sequence>
<dbReference type="InterPro" id="IPR011463">
    <property type="entry name" value="DUF1569"/>
</dbReference>
<keyword evidence="2" id="KW-1185">Reference proteome</keyword>
<dbReference type="KEGG" id="prn:BW723_15055"/>
<evidence type="ECO:0000313" key="1">
    <source>
        <dbReference type="EMBL" id="OBY66773.1"/>
    </source>
</evidence>
<reference evidence="2" key="1">
    <citation type="submission" date="2016-02" db="EMBL/GenBank/DDBJ databases">
        <title>Paenibacillus sp. LPB0068, isolated from Crassostrea gigas.</title>
        <authorList>
            <person name="Shin S.-K."/>
            <person name="Yi H."/>
        </authorList>
    </citation>
    <scope>NUCLEOTIDE SEQUENCE [LARGE SCALE GENOMIC DNA]</scope>
    <source>
        <strain evidence="2">KCTC 23969</strain>
    </source>
</reference>
<name>A0A1B8U4I9_9FLAO</name>
<gene>
    <name evidence="1" type="ORF">LPB301_06125</name>
</gene>
<dbReference type="SUPFAM" id="SSF109854">
    <property type="entry name" value="DinB/YfiT-like putative metalloenzymes"/>
    <property type="match status" value="1"/>
</dbReference>
<dbReference type="EMBL" id="LSFL01000012">
    <property type="protein sequence ID" value="OBY66773.1"/>
    <property type="molecule type" value="Genomic_DNA"/>
</dbReference>
<accession>A0A1B8U4I9</accession>
<dbReference type="Pfam" id="PF07606">
    <property type="entry name" value="DUF1569"/>
    <property type="match status" value="1"/>
</dbReference>
<dbReference type="RefSeq" id="WP_068359133.1">
    <property type="nucleotide sequence ID" value="NZ_CP019337.1"/>
</dbReference>
<dbReference type="OrthoDB" id="2599194at2"/>
<organism evidence="1 2">
    <name type="scientific">Polaribacter reichenbachii</name>
    <dbReference type="NCBI Taxonomy" id="996801"/>
    <lineage>
        <taxon>Bacteria</taxon>
        <taxon>Pseudomonadati</taxon>
        <taxon>Bacteroidota</taxon>
        <taxon>Flavobacteriia</taxon>
        <taxon>Flavobacteriales</taxon>
        <taxon>Flavobacteriaceae</taxon>
    </lineage>
</organism>
<protein>
    <recommendedName>
        <fullName evidence="3">DUF1569 domain-containing protein</fullName>
    </recommendedName>
</protein>
<proteinExistence type="predicted"/>